<dbReference type="AlphaFoldDB" id="A0A7W7NYP6"/>
<proteinExistence type="predicted"/>
<reference evidence="1 2" key="1">
    <citation type="submission" date="2020-08" db="EMBL/GenBank/DDBJ databases">
        <title>Functional genomics of gut bacteria from endangered species of beetles.</title>
        <authorList>
            <person name="Carlos-Shanley C."/>
        </authorList>
    </citation>
    <scope>NUCLEOTIDE SEQUENCE [LARGE SCALE GENOMIC DNA]</scope>
    <source>
        <strain evidence="1 2">S00179</strain>
    </source>
</reference>
<accession>A0A7W7NYP6</accession>
<sequence>MRGLFELTFVSNDGDDQGKMLFIKQCNSAFDMPSVYKWATDYALLAGAQNVKNDSTSLSFKCTVATWPIDKPETQDFYILHQHFGSK</sequence>
<organism evidence="1 2">
    <name type="scientific">Pseudomonas nitroreducens</name>
    <dbReference type="NCBI Taxonomy" id="46680"/>
    <lineage>
        <taxon>Bacteria</taxon>
        <taxon>Pseudomonadati</taxon>
        <taxon>Pseudomonadota</taxon>
        <taxon>Gammaproteobacteria</taxon>
        <taxon>Pseudomonadales</taxon>
        <taxon>Pseudomonadaceae</taxon>
        <taxon>Pseudomonas</taxon>
    </lineage>
</organism>
<dbReference type="Proteomes" id="UP000566995">
    <property type="component" value="Unassembled WGS sequence"/>
</dbReference>
<name>A0A7W7NYP6_PSENT</name>
<dbReference type="EMBL" id="JACHLI010000001">
    <property type="protein sequence ID" value="MBB4861666.1"/>
    <property type="molecule type" value="Genomic_DNA"/>
</dbReference>
<evidence type="ECO:0000313" key="2">
    <source>
        <dbReference type="Proteomes" id="UP000566995"/>
    </source>
</evidence>
<protein>
    <submittedName>
        <fullName evidence="1">Uncharacterized protein</fullName>
    </submittedName>
</protein>
<gene>
    <name evidence="1" type="ORF">HNP46_000477</name>
</gene>
<comment type="caution">
    <text evidence="1">The sequence shown here is derived from an EMBL/GenBank/DDBJ whole genome shotgun (WGS) entry which is preliminary data.</text>
</comment>
<dbReference type="RefSeq" id="WP_184585918.1">
    <property type="nucleotide sequence ID" value="NZ_JACHLI010000001.1"/>
</dbReference>
<evidence type="ECO:0000313" key="1">
    <source>
        <dbReference type="EMBL" id="MBB4861666.1"/>
    </source>
</evidence>